<evidence type="ECO:0000313" key="1">
    <source>
        <dbReference type="EMBL" id="PIW15893.1"/>
    </source>
</evidence>
<reference evidence="1 2" key="1">
    <citation type="submission" date="2017-09" db="EMBL/GenBank/DDBJ databases">
        <title>Depth-based differentiation of microbial function through sediment-hosted aquifers and enrichment of novel symbionts in the deep terrestrial subsurface.</title>
        <authorList>
            <person name="Probst A.J."/>
            <person name="Ladd B."/>
            <person name="Jarett J.K."/>
            <person name="Geller-Mcgrath D.E."/>
            <person name="Sieber C.M."/>
            <person name="Emerson J.B."/>
            <person name="Anantharaman K."/>
            <person name="Thomas B.C."/>
            <person name="Malmstrom R."/>
            <person name="Stieglmeier M."/>
            <person name="Klingl A."/>
            <person name="Woyke T."/>
            <person name="Ryan C.M."/>
            <person name="Banfield J.F."/>
        </authorList>
    </citation>
    <scope>NUCLEOTIDE SEQUENCE [LARGE SCALE GENOMIC DNA]</scope>
    <source>
        <strain evidence="1">CG17_big_fil_post_rev_8_21_14_2_50_48_46</strain>
    </source>
</reference>
<proteinExistence type="predicted"/>
<sequence>MKQKIVFEKHGLDFKNYPFKFGRLAESEHVSSTEIAEIWAHLYPPCLALKSRELLFVPAPEKEALLNWGQNHGLKPVERPDLWETLCNPCLDTVYSPSIAAHDLQQLQEAGFSEQEVESIRAKISPALLAYNALLWDWTYLGLYDVLESRRFAWPFRLTSEFYFWAMQIALRVLPVND</sequence>
<gene>
    <name evidence="1" type="ORF">COW36_15600</name>
</gene>
<dbReference type="Proteomes" id="UP000231019">
    <property type="component" value="Unassembled WGS sequence"/>
</dbReference>
<evidence type="ECO:0000313" key="2">
    <source>
        <dbReference type="Proteomes" id="UP000231019"/>
    </source>
</evidence>
<accession>A0A2M7G2M6</accession>
<dbReference type="AlphaFoldDB" id="A0A2M7G2M6"/>
<name>A0A2M7G2M6_9BACT</name>
<protein>
    <submittedName>
        <fullName evidence="1">Uncharacterized protein</fullName>
    </submittedName>
</protein>
<dbReference type="EMBL" id="PFFQ01000042">
    <property type="protein sequence ID" value="PIW15893.1"/>
    <property type="molecule type" value="Genomic_DNA"/>
</dbReference>
<organism evidence="1 2">
    <name type="scientific">bacterium (Candidatus Blackallbacteria) CG17_big_fil_post_rev_8_21_14_2_50_48_46</name>
    <dbReference type="NCBI Taxonomy" id="2014261"/>
    <lineage>
        <taxon>Bacteria</taxon>
        <taxon>Candidatus Blackallbacteria</taxon>
    </lineage>
</organism>
<comment type="caution">
    <text evidence="1">The sequence shown here is derived from an EMBL/GenBank/DDBJ whole genome shotgun (WGS) entry which is preliminary data.</text>
</comment>